<keyword evidence="3" id="KW-1185">Reference proteome</keyword>
<reference evidence="2 3" key="1">
    <citation type="journal article" date="2018" name="Sci. Rep.">
        <title>Genomic signatures of local adaptation to the degree of environmental predictability in rotifers.</title>
        <authorList>
            <person name="Franch-Gras L."/>
            <person name="Hahn C."/>
            <person name="Garcia-Roger E.M."/>
            <person name="Carmona M.J."/>
            <person name="Serra M."/>
            <person name="Gomez A."/>
        </authorList>
    </citation>
    <scope>NUCLEOTIDE SEQUENCE [LARGE SCALE GENOMIC DNA]</scope>
    <source>
        <strain evidence="2">HYR1</strain>
    </source>
</reference>
<protein>
    <submittedName>
        <fullName evidence="2">Uncharacterized protein</fullName>
    </submittedName>
</protein>
<keyword evidence="1" id="KW-1133">Transmembrane helix</keyword>
<sequence>VFRNKYIKKKSRKTINHILITVDYQKISLYQFAEPPTFLKKLENNYKSYFLIYRGLLSLKFIYILYLNIKSFLNLPRTSVNPRIRLIGKIINNLIIEFEDQSKNKAIITITTIIVNAMLSLLNALYVKLISSFGKT</sequence>
<feature type="transmembrane region" description="Helical" evidence="1">
    <location>
        <begin position="106"/>
        <end position="127"/>
    </location>
</feature>
<proteinExistence type="predicted"/>
<feature type="transmembrane region" description="Helical" evidence="1">
    <location>
        <begin position="50"/>
        <end position="69"/>
    </location>
</feature>
<keyword evidence="1" id="KW-0812">Transmembrane</keyword>
<dbReference type="EMBL" id="REGN01012280">
    <property type="protein sequence ID" value="RMZ96354.1"/>
    <property type="molecule type" value="Genomic_DNA"/>
</dbReference>
<feature type="non-terminal residue" evidence="2">
    <location>
        <position position="1"/>
    </location>
</feature>
<evidence type="ECO:0000256" key="1">
    <source>
        <dbReference type="SAM" id="Phobius"/>
    </source>
</evidence>
<comment type="caution">
    <text evidence="2">The sequence shown here is derived from an EMBL/GenBank/DDBJ whole genome shotgun (WGS) entry which is preliminary data.</text>
</comment>
<name>A0A3M7PCA8_BRAPC</name>
<dbReference type="AlphaFoldDB" id="A0A3M7PCA8"/>
<evidence type="ECO:0000313" key="3">
    <source>
        <dbReference type="Proteomes" id="UP000276133"/>
    </source>
</evidence>
<evidence type="ECO:0000313" key="2">
    <source>
        <dbReference type="EMBL" id="RMZ96354.1"/>
    </source>
</evidence>
<dbReference type="Proteomes" id="UP000276133">
    <property type="component" value="Unassembled WGS sequence"/>
</dbReference>
<gene>
    <name evidence="2" type="ORF">BpHYR1_033532</name>
</gene>
<keyword evidence="1" id="KW-0472">Membrane</keyword>
<accession>A0A3M7PCA8</accession>
<organism evidence="2 3">
    <name type="scientific">Brachionus plicatilis</name>
    <name type="common">Marine rotifer</name>
    <name type="synonym">Brachionus muelleri</name>
    <dbReference type="NCBI Taxonomy" id="10195"/>
    <lineage>
        <taxon>Eukaryota</taxon>
        <taxon>Metazoa</taxon>
        <taxon>Spiralia</taxon>
        <taxon>Gnathifera</taxon>
        <taxon>Rotifera</taxon>
        <taxon>Eurotatoria</taxon>
        <taxon>Monogononta</taxon>
        <taxon>Pseudotrocha</taxon>
        <taxon>Ploima</taxon>
        <taxon>Brachionidae</taxon>
        <taxon>Brachionus</taxon>
    </lineage>
</organism>